<dbReference type="EMBL" id="JAHQIW010007086">
    <property type="protein sequence ID" value="KAJ1372052.1"/>
    <property type="molecule type" value="Genomic_DNA"/>
</dbReference>
<name>A0AAD5WIZ7_PARTN</name>
<dbReference type="AlphaFoldDB" id="A0AAD5WIZ7"/>
<accession>A0AAD5WIZ7</accession>
<evidence type="ECO:0000313" key="2">
    <source>
        <dbReference type="Proteomes" id="UP001196413"/>
    </source>
</evidence>
<comment type="caution">
    <text evidence="1">The sequence shown here is derived from an EMBL/GenBank/DDBJ whole genome shotgun (WGS) entry which is preliminary data.</text>
</comment>
<keyword evidence="2" id="KW-1185">Reference proteome</keyword>
<sequence length="77" mass="8577">MTRGFASKQTAFRFSLSLLHQHQVEGPAAVRSPIEIDQEIAIETTEGDLTIAIWKMDDDFDSGHATFSRMLKAPGKK</sequence>
<protein>
    <submittedName>
        <fullName evidence="1">Uncharacterized protein</fullName>
    </submittedName>
</protein>
<dbReference type="Proteomes" id="UP001196413">
    <property type="component" value="Unassembled WGS sequence"/>
</dbReference>
<proteinExistence type="predicted"/>
<evidence type="ECO:0000313" key="1">
    <source>
        <dbReference type="EMBL" id="KAJ1372052.1"/>
    </source>
</evidence>
<organism evidence="1 2">
    <name type="scientific">Parelaphostrongylus tenuis</name>
    <name type="common">Meningeal worm</name>
    <dbReference type="NCBI Taxonomy" id="148309"/>
    <lineage>
        <taxon>Eukaryota</taxon>
        <taxon>Metazoa</taxon>
        <taxon>Ecdysozoa</taxon>
        <taxon>Nematoda</taxon>
        <taxon>Chromadorea</taxon>
        <taxon>Rhabditida</taxon>
        <taxon>Rhabditina</taxon>
        <taxon>Rhabditomorpha</taxon>
        <taxon>Strongyloidea</taxon>
        <taxon>Metastrongylidae</taxon>
        <taxon>Parelaphostrongylus</taxon>
    </lineage>
</organism>
<gene>
    <name evidence="1" type="ORF">KIN20_034109</name>
</gene>
<reference evidence="1" key="1">
    <citation type="submission" date="2021-06" db="EMBL/GenBank/DDBJ databases">
        <title>Parelaphostrongylus tenuis whole genome reference sequence.</title>
        <authorList>
            <person name="Garwood T.J."/>
            <person name="Larsen P.A."/>
            <person name="Fountain-Jones N.M."/>
            <person name="Garbe J.R."/>
            <person name="Macchietto M.G."/>
            <person name="Kania S.A."/>
            <person name="Gerhold R.W."/>
            <person name="Richards J.E."/>
            <person name="Wolf T.M."/>
        </authorList>
    </citation>
    <scope>NUCLEOTIDE SEQUENCE</scope>
    <source>
        <strain evidence="1">MNPRO001-30</strain>
        <tissue evidence="1">Meninges</tissue>
    </source>
</reference>